<dbReference type="EMBL" id="MU620893">
    <property type="protein sequence ID" value="KAI8584109.1"/>
    <property type="molecule type" value="Genomic_DNA"/>
</dbReference>
<dbReference type="RefSeq" id="XP_051449113.1">
    <property type="nucleotide sequence ID" value="XM_051592843.1"/>
</dbReference>
<accession>A0AAD5EID9</accession>
<reference evidence="3" key="1">
    <citation type="submission" date="2021-06" db="EMBL/GenBank/DDBJ databases">
        <authorList>
            <consortium name="DOE Joint Genome Institute"/>
            <person name="Mondo S.J."/>
            <person name="Amses K.R."/>
            <person name="Simmons D.R."/>
            <person name="Longcore J.E."/>
            <person name="Seto K."/>
            <person name="Alves G.H."/>
            <person name="Bonds A.E."/>
            <person name="Quandt C.A."/>
            <person name="Davis W.J."/>
            <person name="Chang Y."/>
            <person name="Letcher P.M."/>
            <person name="Powell M.J."/>
            <person name="Kuo A."/>
            <person name="Labutti K."/>
            <person name="Pangilinan J."/>
            <person name="Andreopoulos W."/>
            <person name="Tritt A."/>
            <person name="Riley R."/>
            <person name="Hundley H."/>
            <person name="Johnson J."/>
            <person name="Lipzen A."/>
            <person name="Barry K."/>
            <person name="Berbee M.L."/>
            <person name="Buchler N.E."/>
            <person name="Grigoriev I.V."/>
            <person name="Spatafora J.W."/>
            <person name="Stajich J.E."/>
            <person name="James T.Y."/>
        </authorList>
    </citation>
    <scope>NUCLEOTIDE SEQUENCE</scope>
    <source>
        <strain evidence="3">AG</strain>
    </source>
</reference>
<evidence type="ECO:0000256" key="1">
    <source>
        <dbReference type="SAM" id="MobiDB-lite"/>
    </source>
</evidence>
<protein>
    <recommendedName>
        <fullName evidence="5">Secreted protein</fullName>
    </recommendedName>
</protein>
<comment type="caution">
    <text evidence="3">The sequence shown here is derived from an EMBL/GenBank/DDBJ whole genome shotgun (WGS) entry which is preliminary data.</text>
</comment>
<reference evidence="3" key="2">
    <citation type="journal article" date="2022" name="Proc. Natl. Acad. Sci. U.S.A.">
        <title>Diploid-dominant life cycles characterize the early evolution of Fungi.</title>
        <authorList>
            <person name="Amses K.R."/>
            <person name="Simmons D.R."/>
            <person name="Longcore J.E."/>
            <person name="Mondo S.J."/>
            <person name="Seto K."/>
            <person name="Jeronimo G.H."/>
            <person name="Bonds A.E."/>
            <person name="Quandt C.A."/>
            <person name="Davis W.J."/>
            <person name="Chang Y."/>
            <person name="Federici B.A."/>
            <person name="Kuo A."/>
            <person name="LaButti K."/>
            <person name="Pangilinan J."/>
            <person name="Andreopoulos W."/>
            <person name="Tritt A."/>
            <person name="Riley R."/>
            <person name="Hundley H."/>
            <person name="Johnson J."/>
            <person name="Lipzen A."/>
            <person name="Barry K."/>
            <person name="Lang B.F."/>
            <person name="Cuomo C.A."/>
            <person name="Buchler N.E."/>
            <person name="Grigoriev I.V."/>
            <person name="Spatafora J.W."/>
            <person name="Stajich J.E."/>
            <person name="James T.Y."/>
        </authorList>
    </citation>
    <scope>NUCLEOTIDE SEQUENCE</scope>
    <source>
        <strain evidence="3">AG</strain>
    </source>
</reference>
<evidence type="ECO:0000313" key="4">
    <source>
        <dbReference type="Proteomes" id="UP001206595"/>
    </source>
</evidence>
<feature type="signal peptide" evidence="2">
    <location>
        <begin position="1"/>
        <end position="20"/>
    </location>
</feature>
<keyword evidence="2" id="KW-0732">Signal</keyword>
<evidence type="ECO:0000313" key="3">
    <source>
        <dbReference type="EMBL" id="KAI8584109.1"/>
    </source>
</evidence>
<dbReference type="Proteomes" id="UP001206595">
    <property type="component" value="Unassembled WGS sequence"/>
</dbReference>
<evidence type="ECO:0008006" key="5">
    <source>
        <dbReference type="Google" id="ProtNLM"/>
    </source>
</evidence>
<dbReference type="AlphaFoldDB" id="A0AAD5EID9"/>
<dbReference type="GeneID" id="75918185"/>
<keyword evidence="4" id="KW-1185">Reference proteome</keyword>
<sequence length="247" mass="27310">MKVHFFVLAVIASAASNTQAATCNKLHSLERQAHPTCHHQITAMVPKTCSVVNNSNPKKALKSFNLEALATKRCPAVPLRTKKSECRSIRGTSLIDPQCPHAESTTLQTERLTKSLSVRTLERNRCPVVSMEKENREYRSLRGTSRIDAQWSYPEPTVPASNKLTKPWQADSPVPRTSNSEKDIGKFKLPLSSPRGNLLALEPSERFTCPNGKKLKAAFNENSNGKVKKATNSVCKAHIQPVFPVKA</sequence>
<name>A0AAD5EID9_UMBRA</name>
<proteinExistence type="predicted"/>
<evidence type="ECO:0000256" key="2">
    <source>
        <dbReference type="SAM" id="SignalP"/>
    </source>
</evidence>
<organism evidence="3 4">
    <name type="scientific">Umbelopsis ramanniana AG</name>
    <dbReference type="NCBI Taxonomy" id="1314678"/>
    <lineage>
        <taxon>Eukaryota</taxon>
        <taxon>Fungi</taxon>
        <taxon>Fungi incertae sedis</taxon>
        <taxon>Mucoromycota</taxon>
        <taxon>Mucoromycotina</taxon>
        <taxon>Umbelopsidomycetes</taxon>
        <taxon>Umbelopsidales</taxon>
        <taxon>Umbelopsidaceae</taxon>
        <taxon>Umbelopsis</taxon>
    </lineage>
</organism>
<feature type="chain" id="PRO_5042001124" description="Secreted protein" evidence="2">
    <location>
        <begin position="21"/>
        <end position="247"/>
    </location>
</feature>
<gene>
    <name evidence="3" type="ORF">K450DRAFT_267484</name>
</gene>
<feature type="region of interest" description="Disordered" evidence="1">
    <location>
        <begin position="152"/>
        <end position="189"/>
    </location>
</feature>